<dbReference type="GO" id="GO:0016740">
    <property type="term" value="F:transferase activity"/>
    <property type="evidence" value="ECO:0007669"/>
    <property type="project" value="UniProtKB-KW"/>
</dbReference>
<dbReference type="InterPro" id="IPR002575">
    <property type="entry name" value="Aminoglycoside_PTrfase"/>
</dbReference>
<organism evidence="2 3">
    <name type="scientific">Evansella cellulosilytica (strain ATCC 21833 / DSM 2522 / FERM P-1141 / JCM 9156 / N-4)</name>
    <name type="common">Bacillus cellulosilyticus</name>
    <dbReference type="NCBI Taxonomy" id="649639"/>
    <lineage>
        <taxon>Bacteria</taxon>
        <taxon>Bacillati</taxon>
        <taxon>Bacillota</taxon>
        <taxon>Bacilli</taxon>
        <taxon>Bacillales</taxon>
        <taxon>Bacillaceae</taxon>
        <taxon>Evansella</taxon>
    </lineage>
</organism>
<evidence type="ECO:0000313" key="3">
    <source>
        <dbReference type="Proteomes" id="UP000001401"/>
    </source>
</evidence>
<dbReference type="RefSeq" id="WP_013490217.1">
    <property type="nucleotide sequence ID" value="NC_014829.1"/>
</dbReference>
<dbReference type="SUPFAM" id="SSF56112">
    <property type="entry name" value="Protein kinase-like (PK-like)"/>
    <property type="match status" value="1"/>
</dbReference>
<reference evidence="2" key="1">
    <citation type="submission" date="2010-12" db="EMBL/GenBank/DDBJ databases">
        <title>Complete sequence of Bacillus cellulosilyticus DSM 2522.</title>
        <authorList>
            <consortium name="US DOE Joint Genome Institute"/>
            <person name="Lucas S."/>
            <person name="Copeland A."/>
            <person name="Lapidus A."/>
            <person name="Cheng J.-F."/>
            <person name="Bruce D."/>
            <person name="Goodwin L."/>
            <person name="Pitluck S."/>
            <person name="Chertkov O."/>
            <person name="Detter J.C."/>
            <person name="Han C."/>
            <person name="Tapia R."/>
            <person name="Land M."/>
            <person name="Hauser L."/>
            <person name="Jeffries C."/>
            <person name="Kyrpides N."/>
            <person name="Ivanova N."/>
            <person name="Mikhailova N."/>
            <person name="Brumm P."/>
            <person name="Mead D."/>
            <person name="Woyke T."/>
        </authorList>
    </citation>
    <scope>NUCLEOTIDE SEQUENCE [LARGE SCALE GENOMIC DNA]</scope>
    <source>
        <strain evidence="2">DSM 2522</strain>
    </source>
</reference>
<keyword evidence="2" id="KW-0808">Transferase</keyword>
<dbReference type="Gene3D" id="3.90.1200.10">
    <property type="match status" value="1"/>
</dbReference>
<dbReference type="OrthoDB" id="3806873at2"/>
<gene>
    <name evidence="2" type="ordered locus">Bcell_3645</name>
</gene>
<protein>
    <submittedName>
        <fullName evidence="2">Aminoglycoside phosphotransferase</fullName>
    </submittedName>
</protein>
<dbReference type="AlphaFoldDB" id="E6TSB7"/>
<evidence type="ECO:0000313" key="2">
    <source>
        <dbReference type="EMBL" id="ADU31886.1"/>
    </source>
</evidence>
<dbReference type="SUPFAM" id="SSF48452">
    <property type="entry name" value="TPR-like"/>
    <property type="match status" value="1"/>
</dbReference>
<dbReference type="STRING" id="649639.Bcell_3645"/>
<dbReference type="EMBL" id="CP002394">
    <property type="protein sequence ID" value="ADU31886.1"/>
    <property type="molecule type" value="Genomic_DNA"/>
</dbReference>
<dbReference type="SMART" id="SM00028">
    <property type="entry name" value="TPR"/>
    <property type="match status" value="3"/>
</dbReference>
<proteinExistence type="predicted"/>
<accession>E6TSB7</accession>
<dbReference type="eggNOG" id="ENOG5030DT4">
    <property type="taxonomic scope" value="Bacteria"/>
</dbReference>
<dbReference type="InterPro" id="IPR019734">
    <property type="entry name" value="TPR_rpt"/>
</dbReference>
<dbReference type="InterPro" id="IPR011009">
    <property type="entry name" value="Kinase-like_dom_sf"/>
</dbReference>
<dbReference type="Proteomes" id="UP000001401">
    <property type="component" value="Chromosome"/>
</dbReference>
<sequence length="520" mass="61159">MSKIDTIEKINNAKKLMKKRKWSKAIEEWKDVLDVQKGNPKIYLNLGKCYRATGKYDAAELAIKEGMYQSKKTNKEQTEVRVMFYSELFGVYKKQKKWDEAINVGEKLTNLEPKSEKYYRWISRIYEKKNMKDLESKYMKESLEIRLSPSLNEVINHVECGLEAQGYLCKSNYRCITGANNLGVIEHFPINNESNKREYITKIIENFKIGNESLFYSKIRNTFSVLQNVTPRMVHYTESNNIKFLTLEKVEGVHPTKEELKEILNLHKAITSIKFDDVKGLFTKNEHIFRNNEPELAYFFQNMHDGYVNEEIFKWLFMEINKKQYSVDIYTLIQKLKGLIIDNKLFSILEPKQNYTLMHGDFHHKNIITSSQGVSKVIDWAFCGVGPNGIDLVILFRRFQYKFKQIEKNFLSDLESGGKLKNIEKIFFCYGLIVTWFRYQEIKMINSNDQNLETIINYIESLVNQELENNNQDQILTINSKFTNKALKNNNSDLQLSQDNSKTTNISILTRLKQLFNKDN</sequence>
<dbReference type="InterPro" id="IPR011990">
    <property type="entry name" value="TPR-like_helical_dom_sf"/>
</dbReference>
<evidence type="ECO:0000259" key="1">
    <source>
        <dbReference type="Pfam" id="PF01636"/>
    </source>
</evidence>
<dbReference type="Gene3D" id="1.25.40.10">
    <property type="entry name" value="Tetratricopeptide repeat domain"/>
    <property type="match status" value="2"/>
</dbReference>
<dbReference type="Pfam" id="PF01636">
    <property type="entry name" value="APH"/>
    <property type="match status" value="1"/>
</dbReference>
<feature type="domain" description="Aminoglycoside phosphotransferase" evidence="1">
    <location>
        <begin position="351"/>
        <end position="399"/>
    </location>
</feature>
<dbReference type="HOGENOM" id="CLU_523427_0_0_9"/>
<name>E6TSB7_EVAC2</name>
<dbReference type="KEGG" id="bco:Bcell_3645"/>
<keyword evidence="3" id="KW-1185">Reference proteome</keyword>